<dbReference type="PANTHER" id="PTHR32182">
    <property type="entry name" value="DNA REPLICATION AND REPAIR PROTEIN RECF"/>
    <property type="match status" value="1"/>
</dbReference>
<comment type="similarity">
    <text evidence="2 12 13">Belongs to the RecF family.</text>
</comment>
<dbReference type="InterPro" id="IPR003395">
    <property type="entry name" value="RecF/RecN/SMC_N"/>
</dbReference>
<dbReference type="PROSITE" id="PS00618">
    <property type="entry name" value="RECF_2"/>
    <property type="match status" value="1"/>
</dbReference>
<name>A0A810PUZ9_9FIRM</name>
<evidence type="ECO:0000256" key="12">
    <source>
        <dbReference type="HAMAP-Rule" id="MF_00365"/>
    </source>
</evidence>
<keyword evidence="16" id="KW-1185">Reference proteome</keyword>
<evidence type="ECO:0000256" key="10">
    <source>
        <dbReference type="ARBA" id="ARBA00023204"/>
    </source>
</evidence>
<proteinExistence type="inferred from homology"/>
<sequence>MRINKLTLEGFRNYRGQTLEFDPACNVIHGENAQGKTNLLEAMVYLSCGKSPRTRTERELISFDGGEARIIGEIYSREREFITDITLRAGSRRKMTVNGVAAKNASELSETLHTVFFSPEDLFLIREGAAARRRFMDQSLCQLRPRYARALAEYHRLYEHKTRILRDREENPGLLAMLPDFNEGMCRMGAILIHYRAQYCRALDAYAAPAHGDCSGGREKLKLRYETVKTVVDPFAKTEDIAQNLRDHQQSHYHAELASGLCLSGPHKDDFLVEVNGRSARQFCSQGQVRTAALCLKLADREIHRSAVGEYPVMLLDDVLSELDPKRQEYVLNRISGGQVFITCCENDRLDRLQAGRLFHIRSGEVVL</sequence>
<dbReference type="GO" id="GO:0005737">
    <property type="term" value="C:cytoplasm"/>
    <property type="evidence" value="ECO:0007669"/>
    <property type="project" value="UniProtKB-SubCell"/>
</dbReference>
<keyword evidence="11 12" id="KW-0742">SOS response</keyword>
<gene>
    <name evidence="12 15" type="primary">recF</name>
    <name evidence="15" type="ORF">MM35RIKEN_17360</name>
</gene>
<evidence type="ECO:0000256" key="8">
    <source>
        <dbReference type="ARBA" id="ARBA00022840"/>
    </source>
</evidence>
<keyword evidence="15" id="KW-0614">Plasmid</keyword>
<geneLocation type="plasmid" evidence="15 16">
    <name>pMM35_01</name>
</geneLocation>
<dbReference type="SUPFAM" id="SSF52540">
    <property type="entry name" value="P-loop containing nucleoside triphosphate hydrolases"/>
    <property type="match status" value="1"/>
</dbReference>
<dbReference type="Pfam" id="PF02463">
    <property type="entry name" value="SMC_N"/>
    <property type="match status" value="1"/>
</dbReference>
<comment type="subcellular location">
    <subcellularLocation>
        <location evidence="1 12 13">Cytoplasm</location>
    </subcellularLocation>
</comment>
<accession>A0A810PUZ9</accession>
<keyword evidence="10 12" id="KW-0234">DNA repair</keyword>
<dbReference type="AlphaFoldDB" id="A0A810PUZ9"/>
<dbReference type="GO" id="GO:0006302">
    <property type="term" value="P:double-strand break repair"/>
    <property type="evidence" value="ECO:0007669"/>
    <property type="project" value="TreeGrafter"/>
</dbReference>
<evidence type="ECO:0000256" key="2">
    <source>
        <dbReference type="ARBA" id="ARBA00008016"/>
    </source>
</evidence>
<evidence type="ECO:0000256" key="6">
    <source>
        <dbReference type="ARBA" id="ARBA00022741"/>
    </source>
</evidence>
<dbReference type="Gene3D" id="3.40.50.300">
    <property type="entry name" value="P-loop containing nucleotide triphosphate hydrolases"/>
    <property type="match status" value="1"/>
</dbReference>
<dbReference type="NCBIfam" id="TIGR00611">
    <property type="entry name" value="recf"/>
    <property type="match status" value="1"/>
</dbReference>
<dbReference type="GO" id="GO:0006260">
    <property type="term" value="P:DNA replication"/>
    <property type="evidence" value="ECO:0007669"/>
    <property type="project" value="UniProtKB-UniRule"/>
</dbReference>
<dbReference type="PANTHER" id="PTHR32182:SF0">
    <property type="entry name" value="DNA REPLICATION AND REPAIR PROTEIN RECF"/>
    <property type="match status" value="1"/>
</dbReference>
<dbReference type="InterPro" id="IPR018078">
    <property type="entry name" value="DNA-binding_RecF_CS"/>
</dbReference>
<dbReference type="InterPro" id="IPR027417">
    <property type="entry name" value="P-loop_NTPase"/>
</dbReference>
<evidence type="ECO:0000256" key="13">
    <source>
        <dbReference type="RuleBase" id="RU000578"/>
    </source>
</evidence>
<keyword evidence="8 12" id="KW-0067">ATP-binding</keyword>
<evidence type="ECO:0000313" key="15">
    <source>
        <dbReference type="EMBL" id="BCK79544.1"/>
    </source>
</evidence>
<dbReference type="InterPro" id="IPR001238">
    <property type="entry name" value="DNA-binding_RecF"/>
</dbReference>
<dbReference type="EMBL" id="AP023416">
    <property type="protein sequence ID" value="BCK79544.1"/>
    <property type="molecule type" value="Genomic_DNA"/>
</dbReference>
<dbReference type="Gene3D" id="1.20.1050.90">
    <property type="entry name" value="RecF/RecN/SMC, N-terminal domain"/>
    <property type="match status" value="1"/>
</dbReference>
<keyword evidence="6 12" id="KW-0547">Nucleotide-binding</keyword>
<dbReference type="Proteomes" id="UP000681343">
    <property type="component" value="Plasmid pMM35_01"/>
</dbReference>
<dbReference type="HAMAP" id="MF_00365">
    <property type="entry name" value="RecF"/>
    <property type="match status" value="1"/>
</dbReference>
<protein>
    <recommendedName>
        <fullName evidence="3 12">DNA replication and repair protein RecF</fullName>
    </recommendedName>
</protein>
<evidence type="ECO:0000256" key="9">
    <source>
        <dbReference type="ARBA" id="ARBA00023125"/>
    </source>
</evidence>
<organism evidence="15 16">
    <name type="scientific">Vescimonas fastidiosa</name>
    <dbReference type="NCBI Taxonomy" id="2714353"/>
    <lineage>
        <taxon>Bacteria</taxon>
        <taxon>Bacillati</taxon>
        <taxon>Bacillota</taxon>
        <taxon>Clostridia</taxon>
        <taxon>Eubacteriales</taxon>
        <taxon>Oscillospiraceae</taxon>
        <taxon>Vescimonas</taxon>
    </lineage>
</organism>
<dbReference type="InterPro" id="IPR042174">
    <property type="entry name" value="RecF_2"/>
</dbReference>
<evidence type="ECO:0000256" key="3">
    <source>
        <dbReference type="ARBA" id="ARBA00020170"/>
    </source>
</evidence>
<dbReference type="GO" id="GO:0003697">
    <property type="term" value="F:single-stranded DNA binding"/>
    <property type="evidence" value="ECO:0007669"/>
    <property type="project" value="UniProtKB-UniRule"/>
</dbReference>
<evidence type="ECO:0000256" key="7">
    <source>
        <dbReference type="ARBA" id="ARBA00022763"/>
    </source>
</evidence>
<evidence type="ECO:0000259" key="14">
    <source>
        <dbReference type="Pfam" id="PF02463"/>
    </source>
</evidence>
<reference evidence="15" key="1">
    <citation type="submission" date="2020-09" db="EMBL/GenBank/DDBJ databases">
        <title>New species isolated from human feces.</title>
        <authorList>
            <person name="Kitahara M."/>
            <person name="Shigeno Y."/>
            <person name="Shime M."/>
            <person name="Matsumoto Y."/>
            <person name="Nakamura S."/>
            <person name="Motooka D."/>
            <person name="Fukuoka S."/>
            <person name="Nishikawa H."/>
            <person name="Benno Y."/>
        </authorList>
    </citation>
    <scope>NUCLEOTIDE SEQUENCE</scope>
    <source>
        <strain evidence="15">MM35</strain>
        <plasmid evidence="15">pMM35_01</plasmid>
    </source>
</reference>
<dbReference type="PROSITE" id="PS00617">
    <property type="entry name" value="RECF_1"/>
    <property type="match status" value="1"/>
</dbReference>
<feature type="domain" description="RecF/RecN/SMC N-terminal" evidence="14">
    <location>
        <begin position="3"/>
        <end position="352"/>
    </location>
</feature>
<dbReference type="GO" id="GO:0005524">
    <property type="term" value="F:ATP binding"/>
    <property type="evidence" value="ECO:0007669"/>
    <property type="project" value="UniProtKB-UniRule"/>
</dbReference>
<keyword evidence="5 12" id="KW-0235">DNA replication</keyword>
<dbReference type="KEGG" id="vfa:MM35RIKEN_17360"/>
<keyword evidence="9 12" id="KW-0238">DNA-binding</keyword>
<evidence type="ECO:0000313" key="16">
    <source>
        <dbReference type="Proteomes" id="UP000681343"/>
    </source>
</evidence>
<feature type="binding site" evidence="12">
    <location>
        <begin position="30"/>
        <end position="37"/>
    </location>
    <ligand>
        <name>ATP</name>
        <dbReference type="ChEBI" id="CHEBI:30616"/>
    </ligand>
</feature>
<comment type="function">
    <text evidence="12 13">The RecF protein is involved in DNA metabolism; it is required for DNA replication and normal SOS inducibility. RecF binds preferentially to single-stranded, linear DNA. It also seems to bind ATP.</text>
</comment>
<dbReference type="GO" id="GO:0009432">
    <property type="term" value="P:SOS response"/>
    <property type="evidence" value="ECO:0007669"/>
    <property type="project" value="UniProtKB-UniRule"/>
</dbReference>
<evidence type="ECO:0000256" key="5">
    <source>
        <dbReference type="ARBA" id="ARBA00022705"/>
    </source>
</evidence>
<evidence type="ECO:0000256" key="4">
    <source>
        <dbReference type="ARBA" id="ARBA00022490"/>
    </source>
</evidence>
<keyword evidence="4 12" id="KW-0963">Cytoplasm</keyword>
<evidence type="ECO:0000256" key="1">
    <source>
        <dbReference type="ARBA" id="ARBA00004496"/>
    </source>
</evidence>
<dbReference type="GO" id="GO:0000731">
    <property type="term" value="P:DNA synthesis involved in DNA repair"/>
    <property type="evidence" value="ECO:0007669"/>
    <property type="project" value="TreeGrafter"/>
</dbReference>
<keyword evidence="7 12" id="KW-0227">DNA damage</keyword>
<evidence type="ECO:0000256" key="11">
    <source>
        <dbReference type="ARBA" id="ARBA00023236"/>
    </source>
</evidence>